<dbReference type="OrthoDB" id="122028at2"/>
<keyword evidence="3" id="KW-1185">Reference proteome</keyword>
<feature type="transmembrane region" description="Helical" evidence="1">
    <location>
        <begin position="12"/>
        <end position="29"/>
    </location>
</feature>
<gene>
    <name evidence="2" type="ordered locus">Terro_1106</name>
</gene>
<feature type="transmembrane region" description="Helical" evidence="1">
    <location>
        <begin position="134"/>
        <end position="153"/>
    </location>
</feature>
<organism evidence="2 3">
    <name type="scientific">Terriglobus roseus (strain DSM 18391 / NRRL B-41598 / KBS 63)</name>
    <dbReference type="NCBI Taxonomy" id="926566"/>
    <lineage>
        <taxon>Bacteria</taxon>
        <taxon>Pseudomonadati</taxon>
        <taxon>Acidobacteriota</taxon>
        <taxon>Terriglobia</taxon>
        <taxon>Terriglobales</taxon>
        <taxon>Acidobacteriaceae</taxon>
        <taxon>Terriglobus</taxon>
    </lineage>
</organism>
<protein>
    <submittedName>
        <fullName evidence="2">Uncharacterized protein</fullName>
    </submittedName>
</protein>
<proteinExistence type="predicted"/>
<dbReference type="STRING" id="926566.Terro_1106"/>
<evidence type="ECO:0000313" key="3">
    <source>
        <dbReference type="Proteomes" id="UP000006056"/>
    </source>
</evidence>
<name>I3ZDV8_TERRK</name>
<keyword evidence="1" id="KW-0812">Transmembrane</keyword>
<evidence type="ECO:0000256" key="1">
    <source>
        <dbReference type="SAM" id="Phobius"/>
    </source>
</evidence>
<accession>I3ZDV8</accession>
<dbReference type="AlphaFoldDB" id="I3ZDV8"/>
<dbReference type="Proteomes" id="UP000006056">
    <property type="component" value="Chromosome"/>
</dbReference>
<dbReference type="eggNOG" id="ENOG50342EC">
    <property type="taxonomic scope" value="Bacteria"/>
</dbReference>
<dbReference type="HOGENOM" id="CLU_1420821_0_0_0"/>
<keyword evidence="1" id="KW-1133">Transmembrane helix</keyword>
<evidence type="ECO:0000313" key="2">
    <source>
        <dbReference type="EMBL" id="AFL87426.1"/>
    </source>
</evidence>
<feature type="transmembrane region" description="Helical" evidence="1">
    <location>
        <begin position="76"/>
        <end position="95"/>
    </location>
</feature>
<keyword evidence="1" id="KW-0472">Membrane</keyword>
<feature type="transmembrane region" description="Helical" evidence="1">
    <location>
        <begin position="159"/>
        <end position="182"/>
    </location>
</feature>
<dbReference type="KEGG" id="trs:Terro_1106"/>
<feature type="transmembrane region" description="Helical" evidence="1">
    <location>
        <begin position="41"/>
        <end position="64"/>
    </location>
</feature>
<sequence>MRYELRLHRSLAAIVSGLLIGFVVLFVYLDHRAPSAWVEASVALSLEIAAATGLVAVGIAEGILAFEFGATHRREILTYLVLGVTSVVCGLYLTLTQSSSLKTVALVVAPHALLFGVAQLRVSRHLGHHPVVRTALITWGLSEVLMALALIVVSRVSDAASAGLLAYVAAMTALQLIGFLMYKRAPQEQAV</sequence>
<reference evidence="2 3" key="1">
    <citation type="submission" date="2012-06" db="EMBL/GenBank/DDBJ databases">
        <title>Complete genome of Terriglobus roseus DSM 18391.</title>
        <authorList>
            <consortium name="US DOE Joint Genome Institute (JGI-PGF)"/>
            <person name="Lucas S."/>
            <person name="Copeland A."/>
            <person name="Lapidus A."/>
            <person name="Glavina del Rio T."/>
            <person name="Dalin E."/>
            <person name="Tice H."/>
            <person name="Bruce D."/>
            <person name="Goodwin L."/>
            <person name="Pitluck S."/>
            <person name="Peters L."/>
            <person name="Mikhailova N."/>
            <person name="Munk A.C.C."/>
            <person name="Kyrpides N."/>
            <person name="Mavromatis K."/>
            <person name="Ivanova N."/>
            <person name="Brettin T."/>
            <person name="Detter J.C."/>
            <person name="Han C."/>
            <person name="Larimer F."/>
            <person name="Land M."/>
            <person name="Hauser L."/>
            <person name="Markowitz V."/>
            <person name="Cheng J.-F."/>
            <person name="Hugenholtz P."/>
            <person name="Woyke T."/>
            <person name="Wu D."/>
            <person name="Brambilla E."/>
            <person name="Klenk H.-P."/>
            <person name="Eisen J.A."/>
        </authorList>
    </citation>
    <scope>NUCLEOTIDE SEQUENCE [LARGE SCALE GENOMIC DNA]</scope>
    <source>
        <strain evidence="3">DSM 18391 / NRRL B-41598 / KBS 63</strain>
    </source>
</reference>
<dbReference type="EMBL" id="CP003379">
    <property type="protein sequence ID" value="AFL87426.1"/>
    <property type="molecule type" value="Genomic_DNA"/>
</dbReference>
<dbReference type="RefSeq" id="WP_014784995.1">
    <property type="nucleotide sequence ID" value="NC_018014.1"/>
</dbReference>